<dbReference type="InterPro" id="IPR025110">
    <property type="entry name" value="AMP-bd_C"/>
</dbReference>
<evidence type="ECO:0000259" key="13">
    <source>
        <dbReference type="Pfam" id="PF13193"/>
    </source>
</evidence>
<dbReference type="STRING" id="639004.SAMN04488239_1305"/>
<dbReference type="Proteomes" id="UP000199628">
    <property type="component" value="Unassembled WGS sequence"/>
</dbReference>
<keyword evidence="15" id="KW-1185">Reference proteome</keyword>
<comment type="subunit">
    <text evidence="3">Homodimer.</text>
</comment>
<proteinExistence type="inferred from homology"/>
<dbReference type="GO" id="GO:0046872">
    <property type="term" value="F:metal ion binding"/>
    <property type="evidence" value="ECO:0007669"/>
    <property type="project" value="UniProtKB-KW"/>
</dbReference>
<gene>
    <name evidence="14" type="ORF">SAMN04488239_1305</name>
</gene>
<comment type="cofactor">
    <cofactor evidence="1">
        <name>Mg(2+)</name>
        <dbReference type="ChEBI" id="CHEBI:18420"/>
    </cofactor>
</comment>
<dbReference type="InterPro" id="IPR020845">
    <property type="entry name" value="AMP-binding_CS"/>
</dbReference>
<evidence type="ECO:0000256" key="8">
    <source>
        <dbReference type="ARBA" id="ARBA00023098"/>
    </source>
</evidence>
<dbReference type="PANTHER" id="PTHR43859">
    <property type="entry name" value="ACYL-ACTIVATING ENZYME"/>
    <property type="match status" value="1"/>
</dbReference>
<dbReference type="SUPFAM" id="SSF56801">
    <property type="entry name" value="Acetyl-CoA synthetase-like"/>
    <property type="match status" value="1"/>
</dbReference>
<keyword evidence="4" id="KW-0436">Ligase</keyword>
<comment type="similarity">
    <text evidence="2">Belongs to the ATP-dependent AMP-binding enzyme family.</text>
</comment>
<keyword evidence="8" id="KW-0443">Lipid metabolism</keyword>
<evidence type="ECO:0000313" key="14">
    <source>
        <dbReference type="EMBL" id="SDE71223.1"/>
    </source>
</evidence>
<accession>A0A1G7F5K9</accession>
<organism evidence="14 15">
    <name type="scientific">Ruegeria marina</name>
    <dbReference type="NCBI Taxonomy" id="639004"/>
    <lineage>
        <taxon>Bacteria</taxon>
        <taxon>Pseudomonadati</taxon>
        <taxon>Pseudomonadota</taxon>
        <taxon>Alphaproteobacteria</taxon>
        <taxon>Rhodobacterales</taxon>
        <taxon>Roseobacteraceae</taxon>
        <taxon>Ruegeria</taxon>
    </lineage>
</organism>
<evidence type="ECO:0000256" key="7">
    <source>
        <dbReference type="ARBA" id="ARBA00022842"/>
    </source>
</evidence>
<reference evidence="15" key="1">
    <citation type="submission" date="2016-10" db="EMBL/GenBank/DDBJ databases">
        <authorList>
            <person name="Varghese N."/>
            <person name="Submissions S."/>
        </authorList>
    </citation>
    <scope>NUCLEOTIDE SEQUENCE [LARGE SCALE GENOMIC DNA]</scope>
    <source>
        <strain evidence="15">CGMCC 1.9108</strain>
    </source>
</reference>
<dbReference type="PANTHER" id="PTHR43859:SF4">
    <property type="entry name" value="BUTANOATE--COA LIGASE AAE1-RELATED"/>
    <property type="match status" value="1"/>
</dbReference>
<feature type="domain" description="AMP-dependent synthetase/ligase" evidence="12">
    <location>
        <begin position="25"/>
        <end position="404"/>
    </location>
</feature>
<comment type="catalytic activity">
    <reaction evidence="9">
        <text>3-(methylsulfanyl)propanoate + ATP + CoA = 3-(methylsulfanyl)propanoyl-CoA + AMP + diphosphate</text>
        <dbReference type="Rhea" id="RHEA:43052"/>
        <dbReference type="ChEBI" id="CHEBI:30616"/>
        <dbReference type="ChEBI" id="CHEBI:33019"/>
        <dbReference type="ChEBI" id="CHEBI:49016"/>
        <dbReference type="ChEBI" id="CHEBI:57287"/>
        <dbReference type="ChEBI" id="CHEBI:82815"/>
        <dbReference type="ChEBI" id="CHEBI:456215"/>
        <dbReference type="EC" id="6.2.1.44"/>
    </reaction>
    <physiologicalReaction direction="left-to-right" evidence="9">
        <dbReference type="Rhea" id="RHEA:43053"/>
    </physiologicalReaction>
</comment>
<evidence type="ECO:0000256" key="9">
    <source>
        <dbReference type="ARBA" id="ARBA00051915"/>
    </source>
</evidence>
<dbReference type="Pfam" id="PF13193">
    <property type="entry name" value="AMP-binding_C"/>
    <property type="match status" value="1"/>
</dbReference>
<dbReference type="EMBL" id="FMZV01000030">
    <property type="protein sequence ID" value="SDE71223.1"/>
    <property type="molecule type" value="Genomic_DNA"/>
</dbReference>
<keyword evidence="5" id="KW-0479">Metal-binding</keyword>
<keyword evidence="7" id="KW-0460">Magnesium</keyword>
<dbReference type="FunFam" id="3.30.300.30:FF:000008">
    <property type="entry name" value="2,3-dihydroxybenzoate-AMP ligase"/>
    <property type="match status" value="1"/>
</dbReference>
<dbReference type="OrthoDB" id="9803968at2"/>
<dbReference type="GO" id="GO:0016874">
    <property type="term" value="F:ligase activity"/>
    <property type="evidence" value="ECO:0007669"/>
    <property type="project" value="UniProtKB-KW"/>
</dbReference>
<keyword evidence="6" id="KW-0276">Fatty acid metabolism</keyword>
<evidence type="ECO:0000256" key="10">
    <source>
        <dbReference type="ARBA" id="ARBA00066616"/>
    </source>
</evidence>
<evidence type="ECO:0000256" key="4">
    <source>
        <dbReference type="ARBA" id="ARBA00022598"/>
    </source>
</evidence>
<dbReference type="InterPro" id="IPR000873">
    <property type="entry name" value="AMP-dep_synth/lig_dom"/>
</dbReference>
<evidence type="ECO:0000256" key="3">
    <source>
        <dbReference type="ARBA" id="ARBA00011738"/>
    </source>
</evidence>
<evidence type="ECO:0000256" key="2">
    <source>
        <dbReference type="ARBA" id="ARBA00006432"/>
    </source>
</evidence>
<name>A0A1G7F5K9_9RHOB</name>
<dbReference type="InterPro" id="IPR042099">
    <property type="entry name" value="ANL_N_sf"/>
</dbReference>
<dbReference type="NCBIfam" id="NF006020">
    <property type="entry name" value="PRK08162.1"/>
    <property type="match status" value="1"/>
</dbReference>
<feature type="domain" description="AMP-binding enzyme C-terminal" evidence="13">
    <location>
        <begin position="454"/>
        <end position="528"/>
    </location>
</feature>
<dbReference type="InterPro" id="IPR045851">
    <property type="entry name" value="AMP-bd_C_sf"/>
</dbReference>
<dbReference type="RefSeq" id="WP_093037924.1">
    <property type="nucleotide sequence ID" value="NZ_FMZV01000030.1"/>
</dbReference>
<dbReference type="EC" id="6.2.1.44" evidence="10"/>
<evidence type="ECO:0000313" key="15">
    <source>
        <dbReference type="Proteomes" id="UP000199628"/>
    </source>
</evidence>
<dbReference type="AlphaFoldDB" id="A0A1G7F5K9"/>
<evidence type="ECO:0000256" key="5">
    <source>
        <dbReference type="ARBA" id="ARBA00022723"/>
    </source>
</evidence>
<evidence type="ECO:0000256" key="1">
    <source>
        <dbReference type="ARBA" id="ARBA00001946"/>
    </source>
</evidence>
<evidence type="ECO:0000256" key="6">
    <source>
        <dbReference type="ARBA" id="ARBA00022832"/>
    </source>
</evidence>
<sequence length="556" mass="60836">MANPYNTGLDRNPANYQPLTPLTFLERAASVFPDHVAIVHGALRRSYAEFYARSRRLASALAGQGIGRGDTVSALLPNTPAMLECHYGVPMCGAVLHSINTRLDAAIIAFQLDHAMSKVVIVDSEFMPLMQEALALAEVSPLVIQCDDPEYDGARVEVEAGDYEAFLSGGDPDYAWLMPQDEWDAISINYTSGTTGDPKGVVSHHRGAYLLAQGNALTTSMRKHAVYLWTLPMFHCNGWCFPWTLSAIIGTHVCLRQVRAAPIWNALADEGVTHLCGAPIVMSLMISAPEAEKRQLDRTVQFFTAAAPPPEKLLADMKEAGFDVTHLYGLTETYGPAVVNDWHETWSDLPKPEQAALKARQGVRYLPLEGLDVLDPETMLPVPRDGRTMGEVMFRGNVVMKGYFRNPEATGKAFAGGWFHSGDLGVMHPDGYIQLKDRSKDIIISGGENISSIEVEEALYRHPAVAVVAVVAMPHEKWGETPCAFVELAEGQQADTEALRAWCREQLAPYKVPGRFVFTAIPRTSTGKIQKFTLREQATKLSAGRSDALAPATGTK</sequence>
<dbReference type="CDD" id="cd12118">
    <property type="entry name" value="ttLC_FACS_AEE21_like"/>
    <property type="match status" value="1"/>
</dbReference>
<dbReference type="Gene3D" id="3.30.300.30">
    <property type="match status" value="1"/>
</dbReference>
<protein>
    <recommendedName>
        <fullName evidence="11">3-methylmercaptopropionyl-CoA ligase</fullName>
        <ecNumber evidence="10">6.2.1.44</ecNumber>
    </recommendedName>
</protein>
<dbReference type="Gene3D" id="3.40.50.12780">
    <property type="entry name" value="N-terminal domain of ligase-like"/>
    <property type="match status" value="1"/>
</dbReference>
<evidence type="ECO:0000256" key="11">
    <source>
        <dbReference type="ARBA" id="ARBA00067668"/>
    </source>
</evidence>
<dbReference type="Pfam" id="PF00501">
    <property type="entry name" value="AMP-binding"/>
    <property type="match status" value="1"/>
</dbReference>
<dbReference type="GO" id="GO:0006631">
    <property type="term" value="P:fatty acid metabolic process"/>
    <property type="evidence" value="ECO:0007669"/>
    <property type="project" value="UniProtKB-KW"/>
</dbReference>
<evidence type="ECO:0000259" key="12">
    <source>
        <dbReference type="Pfam" id="PF00501"/>
    </source>
</evidence>
<dbReference type="PROSITE" id="PS00455">
    <property type="entry name" value="AMP_BINDING"/>
    <property type="match status" value="1"/>
</dbReference>